<dbReference type="PANTHER" id="PTHR40375:SF2">
    <property type="entry name" value="SPORULATION-SPECIFIC PROTEIN 22"/>
    <property type="match status" value="1"/>
</dbReference>
<dbReference type="InterPro" id="IPR013940">
    <property type="entry name" value="Spo22/ZIP4/TEX11"/>
</dbReference>
<organism evidence="2 3">
    <name type="scientific">Acaromyces ingoldii</name>
    <dbReference type="NCBI Taxonomy" id="215250"/>
    <lineage>
        <taxon>Eukaryota</taxon>
        <taxon>Fungi</taxon>
        <taxon>Dikarya</taxon>
        <taxon>Basidiomycota</taxon>
        <taxon>Ustilaginomycotina</taxon>
        <taxon>Exobasidiomycetes</taxon>
        <taxon>Exobasidiales</taxon>
        <taxon>Cryptobasidiaceae</taxon>
        <taxon>Acaromyces</taxon>
    </lineage>
</organism>
<dbReference type="AlphaFoldDB" id="A0A316YST7"/>
<evidence type="ECO:0000256" key="1">
    <source>
        <dbReference type="ARBA" id="ARBA00023254"/>
    </source>
</evidence>
<dbReference type="GO" id="GO:0090173">
    <property type="term" value="P:regulation of synaptonemal complex assembly"/>
    <property type="evidence" value="ECO:0007669"/>
    <property type="project" value="InterPro"/>
</dbReference>
<dbReference type="InParanoid" id="A0A316YST7"/>
<accession>A0A316YST7</accession>
<dbReference type="Pfam" id="PF08631">
    <property type="entry name" value="SPO22"/>
    <property type="match status" value="1"/>
</dbReference>
<dbReference type="EMBL" id="KZ819635">
    <property type="protein sequence ID" value="PWN92182.1"/>
    <property type="molecule type" value="Genomic_DNA"/>
</dbReference>
<name>A0A316YST7_9BASI</name>
<dbReference type="PANTHER" id="PTHR40375">
    <property type="entry name" value="SPORULATION-SPECIFIC PROTEIN 22"/>
    <property type="match status" value="1"/>
</dbReference>
<evidence type="ECO:0000313" key="2">
    <source>
        <dbReference type="EMBL" id="PWN92182.1"/>
    </source>
</evidence>
<keyword evidence="1" id="KW-0469">Meiosis</keyword>
<dbReference type="GeneID" id="37045878"/>
<evidence type="ECO:0008006" key="4">
    <source>
        <dbReference type="Google" id="ProtNLM"/>
    </source>
</evidence>
<protein>
    <recommendedName>
        <fullName evidence="4">Protein ZIP4 homolog</fullName>
    </recommendedName>
</protein>
<dbReference type="RefSeq" id="XP_025379380.1">
    <property type="nucleotide sequence ID" value="XM_025523962.1"/>
</dbReference>
<evidence type="ECO:0000313" key="3">
    <source>
        <dbReference type="Proteomes" id="UP000245768"/>
    </source>
</evidence>
<dbReference type="GO" id="GO:0051321">
    <property type="term" value="P:meiotic cell cycle"/>
    <property type="evidence" value="ECO:0007669"/>
    <property type="project" value="UniProtKB-KW"/>
</dbReference>
<dbReference type="Proteomes" id="UP000245768">
    <property type="component" value="Unassembled WGS sequence"/>
</dbReference>
<keyword evidence="3" id="KW-1185">Reference proteome</keyword>
<dbReference type="InterPro" id="IPR039057">
    <property type="entry name" value="Spo22/ZIP4"/>
</dbReference>
<sequence length="360" mass="40345">MQSRGVSDPDMLKELEVTLARISVTEKALDSIADLIRARKFNEGFSATAMNMVMERLLKEKLTKRLVPKLTLIALNALLSGETKIAIQLGKFFDLIVEDAEVEISESEAGSWQLILWQNGDQRLDGSNHFEALRIFELAIHKLFAKFLANSTKIRRKVALIYIQQGELGSAEEALALCQSQYKVEALHQILLFIIFMLLEHLWQSNIDQEGRVLTTLDGPKMAYWFRTLLVCSFDLPHGQERTDKVAEIFKLVSDIVAEVNKAIERNKEETEGQGPDDAGPKALPLDETHWFCVQAWNTGLEYKDNGDVETGKNLCKHAIKIAGAEPGCAARCKIFMTQFSVIFEQKAVASVASTILSDD</sequence>
<gene>
    <name evidence="2" type="ORF">FA10DRAFT_285072</name>
</gene>
<reference evidence="2 3" key="1">
    <citation type="journal article" date="2018" name="Mol. Biol. Evol.">
        <title>Broad Genomic Sampling Reveals a Smut Pathogenic Ancestry of the Fungal Clade Ustilaginomycotina.</title>
        <authorList>
            <person name="Kijpornyongpan T."/>
            <person name="Mondo S.J."/>
            <person name="Barry K."/>
            <person name="Sandor L."/>
            <person name="Lee J."/>
            <person name="Lipzen A."/>
            <person name="Pangilinan J."/>
            <person name="LaButti K."/>
            <person name="Hainaut M."/>
            <person name="Henrissat B."/>
            <person name="Grigoriev I.V."/>
            <person name="Spatafora J.W."/>
            <person name="Aime M.C."/>
        </authorList>
    </citation>
    <scope>NUCLEOTIDE SEQUENCE [LARGE SCALE GENOMIC DNA]</scope>
    <source>
        <strain evidence="2 3">MCA 4198</strain>
    </source>
</reference>
<proteinExistence type="predicted"/>